<protein>
    <submittedName>
        <fullName evidence="2">PiggyBac transposable element-derived protein 4-like</fullName>
    </submittedName>
</protein>
<dbReference type="Pfam" id="PF13843">
    <property type="entry name" value="DDE_Tnp_1_7"/>
    <property type="match status" value="1"/>
</dbReference>
<evidence type="ECO:0000313" key="2">
    <source>
        <dbReference type="EMBL" id="GFN79358.1"/>
    </source>
</evidence>
<dbReference type="PANTHER" id="PTHR46599:SF3">
    <property type="entry name" value="PIGGYBAC TRANSPOSABLE ELEMENT-DERIVED PROTEIN 4"/>
    <property type="match status" value="1"/>
</dbReference>
<organism evidence="2 3">
    <name type="scientific">Plakobranchus ocellatus</name>
    <dbReference type="NCBI Taxonomy" id="259542"/>
    <lineage>
        <taxon>Eukaryota</taxon>
        <taxon>Metazoa</taxon>
        <taxon>Spiralia</taxon>
        <taxon>Lophotrochozoa</taxon>
        <taxon>Mollusca</taxon>
        <taxon>Gastropoda</taxon>
        <taxon>Heterobranchia</taxon>
        <taxon>Euthyneura</taxon>
        <taxon>Panpulmonata</taxon>
        <taxon>Sacoglossa</taxon>
        <taxon>Placobranchoidea</taxon>
        <taxon>Plakobranchidae</taxon>
        <taxon>Plakobranchus</taxon>
    </lineage>
</organism>
<dbReference type="Proteomes" id="UP000735302">
    <property type="component" value="Unassembled WGS sequence"/>
</dbReference>
<accession>A0AAV3YB90</accession>
<feature type="domain" description="PiggyBac transposable element-derived protein" evidence="1">
    <location>
        <begin position="11"/>
        <end position="114"/>
    </location>
</feature>
<keyword evidence="3" id="KW-1185">Reference proteome</keyword>
<name>A0AAV3YB90_9GAST</name>
<evidence type="ECO:0000313" key="3">
    <source>
        <dbReference type="Proteomes" id="UP000735302"/>
    </source>
</evidence>
<dbReference type="AlphaFoldDB" id="A0AAV3YB90"/>
<comment type="caution">
    <text evidence="2">The sequence shown here is derived from an EMBL/GenBank/DDBJ whole genome shotgun (WGS) entry which is preliminary data.</text>
</comment>
<dbReference type="InterPro" id="IPR029526">
    <property type="entry name" value="PGBD"/>
</dbReference>
<evidence type="ECO:0000259" key="1">
    <source>
        <dbReference type="Pfam" id="PF13843"/>
    </source>
</evidence>
<dbReference type="EMBL" id="BLXT01000663">
    <property type="protein sequence ID" value="GFN79358.1"/>
    <property type="molecule type" value="Genomic_DNA"/>
</dbReference>
<dbReference type="PANTHER" id="PTHR46599">
    <property type="entry name" value="PIGGYBAC TRANSPOSABLE ELEMENT-DERIVED PROTEIN 4"/>
    <property type="match status" value="1"/>
</dbReference>
<gene>
    <name evidence="2" type="ORF">PoB_000586400</name>
</gene>
<reference evidence="2 3" key="1">
    <citation type="journal article" date="2021" name="Elife">
        <title>Chloroplast acquisition without the gene transfer in kleptoplastic sea slugs, Plakobranchus ocellatus.</title>
        <authorList>
            <person name="Maeda T."/>
            <person name="Takahashi S."/>
            <person name="Yoshida T."/>
            <person name="Shimamura S."/>
            <person name="Takaki Y."/>
            <person name="Nagai Y."/>
            <person name="Toyoda A."/>
            <person name="Suzuki Y."/>
            <person name="Arimoto A."/>
            <person name="Ishii H."/>
            <person name="Satoh N."/>
            <person name="Nishiyama T."/>
            <person name="Hasebe M."/>
            <person name="Maruyama T."/>
            <person name="Minagawa J."/>
            <person name="Obokata J."/>
            <person name="Shigenobu S."/>
        </authorList>
    </citation>
    <scope>NUCLEOTIDE SEQUENCE [LARGE SCALE GENOMIC DNA]</scope>
</reference>
<proteinExistence type="predicted"/>
<sequence length="122" mass="13985">MIYFCKACISLRFCADSEAESTEKIQPFISSLLEEYRRAFYPFQELSLDEMVIGWKGRFKYKTYNPNKPAKYHVKTFGLCDSATGYVINLLPYFGAETAYDPSLDPQSESAINLSDFASTPW</sequence>